<accession>A0A517SBV5</accession>
<evidence type="ECO:0000313" key="2">
    <source>
        <dbReference type="Proteomes" id="UP000315700"/>
    </source>
</evidence>
<evidence type="ECO:0000313" key="1">
    <source>
        <dbReference type="EMBL" id="QDT53602.1"/>
    </source>
</evidence>
<dbReference type="AlphaFoldDB" id="A0A517SBV5"/>
<gene>
    <name evidence="1" type="ORF">Pan44_16240</name>
</gene>
<dbReference type="InParanoid" id="A0A517SBV5"/>
<dbReference type="EMBL" id="CP036271">
    <property type="protein sequence ID" value="QDT53602.1"/>
    <property type="molecule type" value="Genomic_DNA"/>
</dbReference>
<dbReference type="Proteomes" id="UP000315700">
    <property type="component" value="Chromosome"/>
</dbReference>
<keyword evidence="2" id="KW-1185">Reference proteome</keyword>
<organism evidence="1 2">
    <name type="scientific">Caulifigura coniformis</name>
    <dbReference type="NCBI Taxonomy" id="2527983"/>
    <lineage>
        <taxon>Bacteria</taxon>
        <taxon>Pseudomonadati</taxon>
        <taxon>Planctomycetota</taxon>
        <taxon>Planctomycetia</taxon>
        <taxon>Planctomycetales</taxon>
        <taxon>Planctomycetaceae</taxon>
        <taxon>Caulifigura</taxon>
    </lineage>
</organism>
<dbReference type="RefSeq" id="WP_145028936.1">
    <property type="nucleotide sequence ID" value="NZ_CP036271.1"/>
</dbReference>
<proteinExistence type="predicted"/>
<dbReference type="KEGG" id="ccos:Pan44_16240"/>
<reference evidence="1 2" key="1">
    <citation type="submission" date="2019-02" db="EMBL/GenBank/DDBJ databases">
        <title>Deep-cultivation of Planctomycetes and their phenomic and genomic characterization uncovers novel biology.</title>
        <authorList>
            <person name="Wiegand S."/>
            <person name="Jogler M."/>
            <person name="Boedeker C."/>
            <person name="Pinto D."/>
            <person name="Vollmers J."/>
            <person name="Rivas-Marin E."/>
            <person name="Kohn T."/>
            <person name="Peeters S.H."/>
            <person name="Heuer A."/>
            <person name="Rast P."/>
            <person name="Oberbeckmann S."/>
            <person name="Bunk B."/>
            <person name="Jeske O."/>
            <person name="Meyerdierks A."/>
            <person name="Storesund J.E."/>
            <person name="Kallscheuer N."/>
            <person name="Luecker S."/>
            <person name="Lage O.M."/>
            <person name="Pohl T."/>
            <person name="Merkel B.J."/>
            <person name="Hornburger P."/>
            <person name="Mueller R.-W."/>
            <person name="Bruemmer F."/>
            <person name="Labrenz M."/>
            <person name="Spormann A.M."/>
            <person name="Op den Camp H."/>
            <person name="Overmann J."/>
            <person name="Amann R."/>
            <person name="Jetten M.S.M."/>
            <person name="Mascher T."/>
            <person name="Medema M.H."/>
            <person name="Devos D.P."/>
            <person name="Kaster A.-K."/>
            <person name="Ovreas L."/>
            <person name="Rohde M."/>
            <person name="Galperin M.Y."/>
            <person name="Jogler C."/>
        </authorList>
    </citation>
    <scope>NUCLEOTIDE SEQUENCE [LARGE SCALE GENOMIC DNA]</scope>
    <source>
        <strain evidence="1 2">Pan44</strain>
    </source>
</reference>
<sequence>MTVTNSMEFDGWLEARTQPGKGSSFAIVHSYVREVYGGVAGISTDRYFRRLRELGHCIGTKQGDATTNICLKS</sequence>
<protein>
    <submittedName>
        <fullName evidence="1">Uncharacterized protein</fullName>
    </submittedName>
</protein>
<name>A0A517SBV5_9PLAN</name>